<protein>
    <submittedName>
        <fullName evidence="3">Uncharacterized protein</fullName>
    </submittedName>
</protein>
<dbReference type="PANTHER" id="PTHR33053">
    <property type="entry name" value="PROTEIN, PUTATIVE-RELATED"/>
    <property type="match status" value="1"/>
</dbReference>
<proteinExistence type="predicted"/>
<organism evidence="2 3">
    <name type="scientific">Trichobilharzia regenti</name>
    <name type="common">Nasal bird schistosome</name>
    <dbReference type="NCBI Taxonomy" id="157069"/>
    <lineage>
        <taxon>Eukaryota</taxon>
        <taxon>Metazoa</taxon>
        <taxon>Spiralia</taxon>
        <taxon>Lophotrochozoa</taxon>
        <taxon>Platyhelminthes</taxon>
        <taxon>Trematoda</taxon>
        <taxon>Digenea</taxon>
        <taxon>Strigeidida</taxon>
        <taxon>Schistosomatoidea</taxon>
        <taxon>Schistosomatidae</taxon>
        <taxon>Trichobilharzia</taxon>
    </lineage>
</organism>
<dbReference type="Proteomes" id="UP000050795">
    <property type="component" value="Unassembled WGS sequence"/>
</dbReference>
<dbReference type="WBParaSite" id="TREG1_83780.1">
    <property type="protein sequence ID" value="TREG1_83780.1"/>
    <property type="gene ID" value="TREG1_83780"/>
</dbReference>
<sequence length="667" mass="75693">MSSNISPSSINNTLNDSRPPANVEPYRRKNSRLPLVNFDLRRYKSTYYRRLKKYNLDWKKRVEESYAKILASEPQPEIMAGNMVTPQQIIVPVDVPCNSMSPTPSFDDHLPNEQLSATEEVDQTECTPVDSVRNVVYRCKLNMTTTRILLEELRPHHLELPTDPRTLMRTKDFFERRAVGSGIYVHIGLRRQILSRLQIVKCKLSVPIALQLNIDGAPIFNNSKLQMWPIQGKLLFSGCDKVFLVGVYCGSCKPLSIHSFLRDTIIELENICANGVTLPNNHRMDIVLKAVICDTPARALVKQISGHNSTQGCDKCEALCCRANRCMVFPTTCAALRTDMSFRNQTLPCHHKGKSPFERLHVDMITTFPIDSMHLIYLGVVRKLIGLWKSMATSRADGMHPTILNTVNCRLLGSHKLTPFEFQRKCRTLDDVDHWKATECGLFLLYLGVVYLKDVLPPCFYDNFFDLFLSCYILSHPACSSYYLDDVKGLLLKFVGNFRSLFGEENMVYNIHGLLHICEDVKQHGSLDTFSCFPFESNMRFLQTLVKGPNNPAVQIGKRIGERWLVEADSAKSEITPNISVNVSKQTATFGNFKVSSYPPDNCFVVGNTSGVVSEIVNGNQFRFRAYKNPNSFFKKPLDSRDIGIYQVDNFEGDTSLRAFSEIRAKC</sequence>
<evidence type="ECO:0000313" key="3">
    <source>
        <dbReference type="WBParaSite" id="TREG1_83780.1"/>
    </source>
</evidence>
<name>A0AA85KHT6_TRIRE</name>
<evidence type="ECO:0000256" key="1">
    <source>
        <dbReference type="SAM" id="MobiDB-lite"/>
    </source>
</evidence>
<reference evidence="2" key="1">
    <citation type="submission" date="2022-06" db="EMBL/GenBank/DDBJ databases">
        <authorList>
            <person name="Berger JAMES D."/>
            <person name="Berger JAMES D."/>
        </authorList>
    </citation>
    <scope>NUCLEOTIDE SEQUENCE [LARGE SCALE GENOMIC DNA]</scope>
</reference>
<dbReference type="PANTHER" id="PTHR33053:SF24">
    <property type="entry name" value="TRANSPOSASE DOMAIN-CONTAINING PROTEIN"/>
    <property type="match status" value="1"/>
</dbReference>
<keyword evidence="2" id="KW-1185">Reference proteome</keyword>
<accession>A0AA85KHT6</accession>
<reference evidence="3" key="2">
    <citation type="submission" date="2023-11" db="UniProtKB">
        <authorList>
            <consortium name="WormBaseParasite"/>
        </authorList>
    </citation>
    <scope>IDENTIFICATION</scope>
</reference>
<feature type="compositionally biased region" description="Low complexity" evidence="1">
    <location>
        <begin position="1"/>
        <end position="12"/>
    </location>
</feature>
<dbReference type="AlphaFoldDB" id="A0AA85KHT6"/>
<evidence type="ECO:0000313" key="2">
    <source>
        <dbReference type="Proteomes" id="UP000050795"/>
    </source>
</evidence>
<feature type="region of interest" description="Disordered" evidence="1">
    <location>
        <begin position="1"/>
        <end position="28"/>
    </location>
</feature>